<evidence type="ECO:0000313" key="3">
    <source>
        <dbReference type="Proteomes" id="UP000256964"/>
    </source>
</evidence>
<name>A0A371DLH5_9APHY</name>
<dbReference type="STRING" id="139420.A0A371DLH5"/>
<dbReference type="Gene3D" id="3.80.10.10">
    <property type="entry name" value="Ribonuclease Inhibitor"/>
    <property type="match status" value="1"/>
</dbReference>
<dbReference type="Proteomes" id="UP000256964">
    <property type="component" value="Unassembled WGS sequence"/>
</dbReference>
<protein>
    <submittedName>
        <fullName evidence="2">Uncharacterized protein</fullName>
    </submittedName>
</protein>
<dbReference type="SUPFAM" id="SSF52047">
    <property type="entry name" value="RNI-like"/>
    <property type="match status" value="1"/>
</dbReference>
<feature type="compositionally biased region" description="Low complexity" evidence="1">
    <location>
        <begin position="649"/>
        <end position="658"/>
    </location>
</feature>
<evidence type="ECO:0000313" key="2">
    <source>
        <dbReference type="EMBL" id="RDX53384.1"/>
    </source>
</evidence>
<feature type="region of interest" description="Disordered" evidence="1">
    <location>
        <begin position="630"/>
        <end position="658"/>
    </location>
</feature>
<organism evidence="2 3">
    <name type="scientific">Lentinus brumalis</name>
    <dbReference type="NCBI Taxonomy" id="2498619"/>
    <lineage>
        <taxon>Eukaryota</taxon>
        <taxon>Fungi</taxon>
        <taxon>Dikarya</taxon>
        <taxon>Basidiomycota</taxon>
        <taxon>Agaricomycotina</taxon>
        <taxon>Agaricomycetes</taxon>
        <taxon>Polyporales</taxon>
        <taxon>Polyporaceae</taxon>
        <taxon>Lentinus</taxon>
    </lineage>
</organism>
<dbReference type="OrthoDB" id="2803881at2759"/>
<keyword evidence="3" id="KW-1185">Reference proteome</keyword>
<dbReference type="AlphaFoldDB" id="A0A371DLH5"/>
<reference evidence="2 3" key="1">
    <citation type="journal article" date="2018" name="Biotechnol. Biofuels">
        <title>Integrative visual omics of the white-rot fungus Polyporus brumalis exposes the biotechnological potential of its oxidative enzymes for delignifying raw plant biomass.</title>
        <authorList>
            <person name="Miyauchi S."/>
            <person name="Rancon A."/>
            <person name="Drula E."/>
            <person name="Hage H."/>
            <person name="Chaduli D."/>
            <person name="Favel A."/>
            <person name="Grisel S."/>
            <person name="Henrissat B."/>
            <person name="Herpoel-Gimbert I."/>
            <person name="Ruiz-Duenas F.J."/>
            <person name="Chevret D."/>
            <person name="Hainaut M."/>
            <person name="Lin J."/>
            <person name="Wang M."/>
            <person name="Pangilinan J."/>
            <person name="Lipzen A."/>
            <person name="Lesage-Meessen L."/>
            <person name="Navarro D."/>
            <person name="Riley R."/>
            <person name="Grigoriev I.V."/>
            <person name="Zhou S."/>
            <person name="Raouche S."/>
            <person name="Rosso M.N."/>
        </authorList>
    </citation>
    <scope>NUCLEOTIDE SEQUENCE [LARGE SCALE GENOMIC DNA]</scope>
    <source>
        <strain evidence="2 3">BRFM 1820</strain>
    </source>
</reference>
<evidence type="ECO:0000256" key="1">
    <source>
        <dbReference type="SAM" id="MobiDB-lite"/>
    </source>
</evidence>
<gene>
    <name evidence="2" type="ORF">OH76DRAFT_1553495</name>
</gene>
<sequence>MDIMGKANFEGLPVQVHERICCWLEVYIYGPDRSYLSSPSRRNFPCYYRYVGLHTVAALARTSRTLHVPAVNILWRWIPNIAVLMHTLPDDCYRTRHLEREDSRETTTFDVVRQLEVADLVRFRMYAERVVKVGVWNYREKCDFLPDEVVNYVATPDALRELVRVATAHNWRLLPNVHTLVCEDDNPSVSISSHISHLFGPQLRAFRFEHHNPTEEPTFDEPPQAHVEHEEDITNMLRVVKMHAPQLVQLEIHVDPSSVSIVKALSDVALSCQSLVSFRCGSMNLPITPGSLRHLALLPLLEYLSFTSVDGTFTVDEIRAFNRLPHAETFPRLRSFDTVLVNLDLASFIVKHISSPHLQHIDIDIFNACVLGASVQQFFRALCKLPNIPSLTSLRVRFDAYPDDDDDDAALDPISHDMLRPLLASQDMFLFEVFAGCPFDLNDGFLEDMVRAWPKIINLRLTGYYPHRNPHTLDYMPGVTWNGIITVARGWPGLKELSIDFNTDVSRVPPWRLKELRESNRANGTKDLRTLDFMSVGLSKIHDEMAVATLLSELFTPIAEIDSYWHNLSHQEAGEEQLKMEQEGDAFEPDPGLEARAALYATYHRRWSSIDEPMHHINLIRCQEQIWQSGKAMNERGTSTTSDDDSMSDDVSMSDEGM</sequence>
<dbReference type="EMBL" id="KZ857387">
    <property type="protein sequence ID" value="RDX53384.1"/>
    <property type="molecule type" value="Genomic_DNA"/>
</dbReference>
<dbReference type="InterPro" id="IPR032675">
    <property type="entry name" value="LRR_dom_sf"/>
</dbReference>
<proteinExistence type="predicted"/>
<accession>A0A371DLH5</accession>